<organism evidence="2 3">
    <name type="scientific">Acuticoccus sediminis</name>
    <dbReference type="NCBI Taxonomy" id="2184697"/>
    <lineage>
        <taxon>Bacteria</taxon>
        <taxon>Pseudomonadati</taxon>
        <taxon>Pseudomonadota</taxon>
        <taxon>Alphaproteobacteria</taxon>
        <taxon>Hyphomicrobiales</taxon>
        <taxon>Amorphaceae</taxon>
        <taxon>Acuticoccus</taxon>
    </lineage>
</organism>
<dbReference type="Proteomes" id="UP000249590">
    <property type="component" value="Unassembled WGS sequence"/>
</dbReference>
<dbReference type="AlphaFoldDB" id="A0A8B2NMA2"/>
<keyword evidence="1" id="KW-0678">Repressor</keyword>
<comment type="subunit">
    <text evidence="1">Homodimer.</text>
</comment>
<keyword evidence="1" id="KW-0479">Metal-binding</keyword>
<gene>
    <name evidence="1" type="primary">fur</name>
    <name evidence="2" type="ORF">DLJ53_16050</name>
</gene>
<comment type="caution">
    <text evidence="2">The sequence shown here is derived from an EMBL/GenBank/DDBJ whole genome shotgun (WGS) entry which is preliminary data.</text>
</comment>
<dbReference type="OrthoDB" id="9800477at2"/>
<accession>A0A8B2NMA2</accession>
<keyword evidence="1" id="KW-0862">Zinc</keyword>
<evidence type="ECO:0000313" key="3">
    <source>
        <dbReference type="Proteomes" id="UP000249590"/>
    </source>
</evidence>
<dbReference type="NCBIfam" id="NF045678">
    <property type="entry name" value="TransRegIrrA"/>
    <property type="match status" value="1"/>
</dbReference>
<reference evidence="2 3" key="1">
    <citation type="submission" date="2018-05" db="EMBL/GenBank/DDBJ databases">
        <title>Acuticoccus sediminis sp. nov., isolated from deep-sea sediment of Indian Ocean.</title>
        <authorList>
            <person name="Liu X."/>
            <person name="Lai Q."/>
            <person name="Du Y."/>
            <person name="Sun F."/>
            <person name="Zhang X."/>
            <person name="Wang S."/>
            <person name="Shao Z."/>
        </authorList>
    </citation>
    <scope>NUCLEOTIDE SEQUENCE [LARGE SCALE GENOMIC DNA]</scope>
    <source>
        <strain evidence="2 3">PTG4-2</strain>
    </source>
</reference>
<dbReference type="InterPro" id="IPR036388">
    <property type="entry name" value="WH-like_DNA-bd_sf"/>
</dbReference>
<protein>
    <recommendedName>
        <fullName evidence="1">Ferric uptake regulation protein</fullName>
    </recommendedName>
</protein>
<dbReference type="Gene3D" id="1.10.10.10">
    <property type="entry name" value="Winged helix-like DNA-binding domain superfamily/Winged helix DNA-binding domain"/>
    <property type="match status" value="1"/>
</dbReference>
<comment type="subcellular location">
    <subcellularLocation>
        <location evidence="1">Cytoplasm</location>
    </subcellularLocation>
</comment>
<keyword evidence="1" id="KW-0804">Transcription</keyword>
<dbReference type="GO" id="GO:0000976">
    <property type="term" value="F:transcription cis-regulatory region binding"/>
    <property type="evidence" value="ECO:0007669"/>
    <property type="project" value="TreeGrafter"/>
</dbReference>
<dbReference type="GO" id="GO:1900376">
    <property type="term" value="P:regulation of secondary metabolite biosynthetic process"/>
    <property type="evidence" value="ECO:0007669"/>
    <property type="project" value="TreeGrafter"/>
</dbReference>
<dbReference type="CDD" id="cd07153">
    <property type="entry name" value="Fur_like"/>
    <property type="match status" value="1"/>
</dbReference>
<dbReference type="RefSeq" id="WP_111347138.1">
    <property type="nucleotide sequence ID" value="NZ_JAIWKD010000008.1"/>
</dbReference>
<keyword evidence="1" id="KW-0805">Transcription regulation</keyword>
<dbReference type="SUPFAM" id="SSF46785">
    <property type="entry name" value="Winged helix' DNA-binding domain"/>
    <property type="match status" value="1"/>
</dbReference>
<dbReference type="GO" id="GO:0008270">
    <property type="term" value="F:zinc ion binding"/>
    <property type="evidence" value="ECO:0007669"/>
    <property type="project" value="TreeGrafter"/>
</dbReference>
<dbReference type="InterPro" id="IPR002481">
    <property type="entry name" value="FUR"/>
</dbReference>
<name>A0A8B2NMA2_9HYPH</name>
<comment type="similarity">
    <text evidence="1">Belongs to the Fur family.</text>
</comment>
<dbReference type="PANTHER" id="PTHR33202:SF7">
    <property type="entry name" value="FERRIC UPTAKE REGULATION PROTEIN"/>
    <property type="match status" value="1"/>
</dbReference>
<dbReference type="InterPro" id="IPR036390">
    <property type="entry name" value="WH_DNA-bd_sf"/>
</dbReference>
<keyword evidence="3" id="KW-1185">Reference proteome</keyword>
<dbReference type="Pfam" id="PF01475">
    <property type="entry name" value="FUR"/>
    <property type="match status" value="1"/>
</dbReference>
<dbReference type="GO" id="GO:0045892">
    <property type="term" value="P:negative regulation of DNA-templated transcription"/>
    <property type="evidence" value="ECO:0007669"/>
    <property type="project" value="TreeGrafter"/>
</dbReference>
<keyword evidence="1" id="KW-0408">Iron</keyword>
<evidence type="ECO:0000313" key="2">
    <source>
        <dbReference type="EMBL" id="RAI00757.1"/>
    </source>
</evidence>
<keyword evidence="1" id="KW-0963">Cytoplasm</keyword>
<sequence length="151" mass="16812">MLAFYTKTPTDPSARQSAVRDLLTAAGLKATRQRMGLACLLFGGPHRHFTAEELHHEALSARMPVSLATIYNSLRLFCDAGLVRSVVVDPSRAYFDTNVSDHFHFFNEEDGAIYDVPDGALDAPVVPQPPDGYVIERVDVVVRLRRRDSQQ</sequence>
<dbReference type="PANTHER" id="PTHR33202">
    <property type="entry name" value="ZINC UPTAKE REGULATION PROTEIN"/>
    <property type="match status" value="1"/>
</dbReference>
<dbReference type="GO" id="GO:0005737">
    <property type="term" value="C:cytoplasm"/>
    <property type="evidence" value="ECO:0007669"/>
    <property type="project" value="UniProtKB-SubCell"/>
</dbReference>
<dbReference type="GO" id="GO:0003700">
    <property type="term" value="F:DNA-binding transcription factor activity"/>
    <property type="evidence" value="ECO:0007669"/>
    <property type="project" value="UniProtKB-UniRule"/>
</dbReference>
<evidence type="ECO:0000256" key="1">
    <source>
        <dbReference type="RuleBase" id="RU364037"/>
    </source>
</evidence>
<dbReference type="EMBL" id="QHHQ01000003">
    <property type="protein sequence ID" value="RAI00757.1"/>
    <property type="molecule type" value="Genomic_DNA"/>
</dbReference>
<proteinExistence type="inferred from homology"/>
<keyword evidence="1" id="KW-0238">DNA-binding</keyword>